<dbReference type="InterPro" id="IPR005269">
    <property type="entry name" value="LOG"/>
</dbReference>
<protein>
    <recommendedName>
        <fullName evidence="3">Cytokinin riboside 5'-monophosphate phosphoribohydrolase</fullName>
    </recommendedName>
</protein>
<dbReference type="NCBIfam" id="TIGR00730">
    <property type="entry name" value="Rossman fold protein, TIGR00730 family"/>
    <property type="match status" value="1"/>
</dbReference>
<dbReference type="Pfam" id="PF03641">
    <property type="entry name" value="Lysine_decarbox"/>
    <property type="match status" value="1"/>
</dbReference>
<organism evidence="1 2">
    <name type="scientific">Methanocella paludicola (strain DSM 17711 / JCM 13418 / NBRC 101707 / SANAE)</name>
    <dbReference type="NCBI Taxonomy" id="304371"/>
    <lineage>
        <taxon>Archaea</taxon>
        <taxon>Methanobacteriati</taxon>
        <taxon>Methanobacteriota</taxon>
        <taxon>Stenosarchaea group</taxon>
        <taxon>Methanomicrobia</taxon>
        <taxon>Methanocellales</taxon>
        <taxon>Methanocellaceae</taxon>
        <taxon>Methanocella</taxon>
    </lineage>
</organism>
<reference evidence="1 2" key="1">
    <citation type="journal article" date="2007" name="Appl. Environ. Microbiol.">
        <title>Isolation of key methanogens for global methane emission from rice paddy fields: a novel isolate affiliated with the clone cluster rice cluster I.</title>
        <authorList>
            <person name="Sakai S."/>
            <person name="Imachi H."/>
            <person name="Sekiguchi Y."/>
            <person name="Ohashi A."/>
            <person name="Harada H."/>
            <person name="Kamagata Y."/>
        </authorList>
    </citation>
    <scope>NUCLEOTIDE SEQUENCE [LARGE SCALE GENOMIC DNA]</scope>
    <source>
        <strain evidence="2">DSM 17711 / JCM 13418 / NBRC 101707 / SANAE</strain>
    </source>
</reference>
<evidence type="ECO:0008006" key="3">
    <source>
        <dbReference type="Google" id="ProtNLM"/>
    </source>
</evidence>
<dbReference type="PANTHER" id="PTHR31223:SF70">
    <property type="entry name" value="LOG FAMILY PROTEIN YJL055W"/>
    <property type="match status" value="1"/>
</dbReference>
<keyword evidence="2" id="KW-1185">Reference proteome</keyword>
<dbReference type="PANTHER" id="PTHR31223">
    <property type="entry name" value="LOG FAMILY PROTEIN YJL055W"/>
    <property type="match status" value="1"/>
</dbReference>
<dbReference type="EMBL" id="AP011532">
    <property type="protein sequence ID" value="BAI61547.1"/>
    <property type="molecule type" value="Genomic_DNA"/>
</dbReference>
<name>D1YYM5_METPS</name>
<accession>D1YYM5</accession>
<sequence length="203" mass="22117">MPVKRVCIFCGSSPGSRPIYLEKAREMGRVLAESHIGLVYGGGKVGMMGAVAEATMEAKGEVIGVIPGDLVRKEVAFTGITDLRVVNSMHERKALMAQLSDAFIALPGGLGTIEEFFEILTWAQLGIHKKPCGFLNVDGYYDKMIQFIDYAVREQFIGPGGRSLILVDDDPMALLKKFQAYQPPTIDKAAWALALANNHISKT</sequence>
<dbReference type="KEGG" id="mpd:MCP_1475"/>
<dbReference type="SUPFAM" id="SSF102405">
    <property type="entry name" value="MCP/YpsA-like"/>
    <property type="match status" value="1"/>
</dbReference>
<evidence type="ECO:0000313" key="1">
    <source>
        <dbReference type="EMBL" id="BAI61547.1"/>
    </source>
</evidence>
<dbReference type="AlphaFoldDB" id="D1YYM5"/>
<dbReference type="eggNOG" id="arCOG02431">
    <property type="taxonomic scope" value="Archaea"/>
</dbReference>
<dbReference type="InParanoid" id="D1YYM5"/>
<reference evidence="1 2" key="2">
    <citation type="journal article" date="2008" name="Int. J. Syst. Evol. Microbiol.">
        <title>Methanocella paludicola gen. nov., sp. nov., a methane-producing archaeon, the first isolate of the lineage 'Rice Cluster I', and proposal of the new archaeal order Methanocellales ord. nov.</title>
        <authorList>
            <person name="Sakai S."/>
            <person name="Imachi H."/>
            <person name="Hanada S."/>
            <person name="Ohashi A."/>
            <person name="Harada H."/>
            <person name="Kamagata Y."/>
        </authorList>
    </citation>
    <scope>NUCLEOTIDE SEQUENCE [LARGE SCALE GENOMIC DNA]</scope>
    <source>
        <strain evidence="2">DSM 17711 / JCM 13418 / NBRC 101707 / SANAE</strain>
    </source>
</reference>
<dbReference type="RefSeq" id="WP_012900226.1">
    <property type="nucleotide sequence ID" value="NC_013665.1"/>
</dbReference>
<dbReference type="GO" id="GO:0005829">
    <property type="term" value="C:cytosol"/>
    <property type="evidence" value="ECO:0007669"/>
    <property type="project" value="TreeGrafter"/>
</dbReference>
<dbReference type="Gene3D" id="3.40.50.450">
    <property type="match status" value="1"/>
</dbReference>
<gene>
    <name evidence="1" type="ordered locus">MCP_1475</name>
</gene>
<dbReference type="GO" id="GO:0016799">
    <property type="term" value="F:hydrolase activity, hydrolyzing N-glycosyl compounds"/>
    <property type="evidence" value="ECO:0007669"/>
    <property type="project" value="TreeGrafter"/>
</dbReference>
<dbReference type="PATRIC" id="fig|304371.9.peg.1513"/>
<evidence type="ECO:0000313" key="2">
    <source>
        <dbReference type="Proteomes" id="UP000001882"/>
    </source>
</evidence>
<dbReference type="STRING" id="304371.MCP_1475"/>
<proteinExistence type="predicted"/>
<dbReference type="Proteomes" id="UP000001882">
    <property type="component" value="Chromosome"/>
</dbReference>
<dbReference type="InterPro" id="IPR031100">
    <property type="entry name" value="LOG_fam"/>
</dbReference>
<dbReference type="GeneID" id="8681422"/>
<dbReference type="GO" id="GO:0009691">
    <property type="term" value="P:cytokinin biosynthetic process"/>
    <property type="evidence" value="ECO:0007669"/>
    <property type="project" value="InterPro"/>
</dbReference>
<reference evidence="2" key="3">
    <citation type="journal article" date="2011" name="PLoS ONE">
        <title>Genome sequence of a mesophilic hydrogenotrophic methanogen Methanocella paludicola, the first cultivated representative of the order Methanocellales.</title>
        <authorList>
            <person name="Sakai S."/>
            <person name="Takaki Y."/>
            <person name="Shimamura S."/>
            <person name="Sekine M."/>
            <person name="Tajima T."/>
            <person name="Kosugi H."/>
            <person name="Ichikawa N."/>
            <person name="Tasumi E."/>
            <person name="Hiraki A.T."/>
            <person name="Shimizu A."/>
            <person name="Kato Y."/>
            <person name="Nishiko R."/>
            <person name="Mori K."/>
            <person name="Fujita N."/>
            <person name="Imachi H."/>
            <person name="Takai K."/>
        </authorList>
    </citation>
    <scope>NUCLEOTIDE SEQUENCE [LARGE SCALE GENOMIC DNA]</scope>
    <source>
        <strain evidence="2">DSM 17711 / JCM 13418 / NBRC 101707 / SANAE</strain>
    </source>
</reference>